<keyword evidence="5" id="KW-1185">Reference proteome</keyword>
<accession>A0A5R8WVP7</accession>
<organism evidence="4 5">
    <name type="scientific">Hymenobacter jeollabukensis</name>
    <dbReference type="NCBI Taxonomy" id="2025313"/>
    <lineage>
        <taxon>Bacteria</taxon>
        <taxon>Pseudomonadati</taxon>
        <taxon>Bacteroidota</taxon>
        <taxon>Cytophagia</taxon>
        <taxon>Cytophagales</taxon>
        <taxon>Hymenobacteraceae</taxon>
        <taxon>Hymenobacter</taxon>
    </lineage>
</organism>
<dbReference type="AlphaFoldDB" id="A0A5R8WVP7"/>
<keyword evidence="2 4" id="KW-0689">Ribosomal protein</keyword>
<proteinExistence type="inferred from homology"/>
<protein>
    <submittedName>
        <fullName evidence="4">30S ribosomal protein THX</fullName>
    </submittedName>
</protein>
<dbReference type="NCBIfam" id="TIGR04560">
    <property type="entry name" value="ribo_THX"/>
    <property type="match status" value="1"/>
</dbReference>
<evidence type="ECO:0000256" key="3">
    <source>
        <dbReference type="ARBA" id="ARBA00023274"/>
    </source>
</evidence>
<reference evidence="4 5" key="1">
    <citation type="submission" date="2019-05" db="EMBL/GenBank/DDBJ databases">
        <title>Hymenobacter edaphi sp. nov., isolated from abandoned arsenic-contaminated farmland soil.</title>
        <authorList>
            <person name="Nie L."/>
        </authorList>
    </citation>
    <scope>NUCLEOTIDE SEQUENCE [LARGE SCALE GENOMIC DNA]</scope>
    <source>
        <strain evidence="4 5">1-3-3-8</strain>
    </source>
</reference>
<dbReference type="Proteomes" id="UP000305517">
    <property type="component" value="Unassembled WGS sequence"/>
</dbReference>
<evidence type="ECO:0000256" key="2">
    <source>
        <dbReference type="ARBA" id="ARBA00022980"/>
    </source>
</evidence>
<dbReference type="EMBL" id="VAJM01000002">
    <property type="protein sequence ID" value="TLM95573.1"/>
    <property type="molecule type" value="Genomic_DNA"/>
</dbReference>
<dbReference type="GO" id="GO:1990904">
    <property type="term" value="C:ribonucleoprotein complex"/>
    <property type="evidence" value="ECO:0007669"/>
    <property type="project" value="UniProtKB-KW"/>
</dbReference>
<evidence type="ECO:0000313" key="5">
    <source>
        <dbReference type="Proteomes" id="UP000305517"/>
    </source>
</evidence>
<evidence type="ECO:0000256" key="1">
    <source>
        <dbReference type="ARBA" id="ARBA00010834"/>
    </source>
</evidence>
<gene>
    <name evidence="4" type="ORF">FDY95_07260</name>
</gene>
<comment type="caution">
    <text evidence="4">The sequence shown here is derived from an EMBL/GenBank/DDBJ whole genome shotgun (WGS) entry which is preliminary data.</text>
</comment>
<evidence type="ECO:0000313" key="4">
    <source>
        <dbReference type="EMBL" id="TLM95573.1"/>
    </source>
</evidence>
<comment type="similarity">
    <text evidence="1">Belongs to the bacterial ribosomal protein bTHX family.</text>
</comment>
<dbReference type="GO" id="GO:0005840">
    <property type="term" value="C:ribosome"/>
    <property type="evidence" value="ECO:0007669"/>
    <property type="project" value="UniProtKB-KW"/>
</dbReference>
<sequence>MQRCCGSWRVPSVTITPCITGKGDKKTRLGKLTKGTFGSSHPTA</sequence>
<keyword evidence="3" id="KW-0687">Ribonucleoprotein</keyword>
<dbReference type="RefSeq" id="WP_138076129.1">
    <property type="nucleotide sequence ID" value="NZ_VAJM01000002.1"/>
</dbReference>
<dbReference type="InterPro" id="IPR030826">
    <property type="entry name" value="Ribosomal_bTHX/bTHXc/bTHXm"/>
</dbReference>
<name>A0A5R8WVP7_9BACT</name>